<dbReference type="Proteomes" id="UP000215902">
    <property type="component" value="Unassembled WGS sequence"/>
</dbReference>
<dbReference type="Pfam" id="PF00147">
    <property type="entry name" value="Fibrinogen_C"/>
    <property type="match status" value="1"/>
</dbReference>
<dbReference type="AlphaFoldDB" id="A0A267EFK7"/>
<reference evidence="3 4" key="1">
    <citation type="submission" date="2017-06" db="EMBL/GenBank/DDBJ databases">
        <title>A platform for efficient transgenesis in Macrostomum lignano, a flatworm model organism for stem cell research.</title>
        <authorList>
            <person name="Berezikov E."/>
        </authorList>
    </citation>
    <scope>NUCLEOTIDE SEQUENCE [LARGE SCALE GENOMIC DNA]</scope>
    <source>
        <strain evidence="3">DV1</strain>
        <tissue evidence="3">Whole organism</tissue>
    </source>
</reference>
<dbReference type="InterPro" id="IPR050373">
    <property type="entry name" value="Fibrinogen_C-term_domain"/>
</dbReference>
<dbReference type="InterPro" id="IPR036056">
    <property type="entry name" value="Fibrinogen-like_C"/>
</dbReference>
<name>A0A267EFK7_9PLAT</name>
<dbReference type="GO" id="GO:0005615">
    <property type="term" value="C:extracellular space"/>
    <property type="evidence" value="ECO:0007669"/>
    <property type="project" value="TreeGrafter"/>
</dbReference>
<organism evidence="3 4">
    <name type="scientific">Macrostomum lignano</name>
    <dbReference type="NCBI Taxonomy" id="282301"/>
    <lineage>
        <taxon>Eukaryota</taxon>
        <taxon>Metazoa</taxon>
        <taxon>Spiralia</taxon>
        <taxon>Lophotrochozoa</taxon>
        <taxon>Platyhelminthes</taxon>
        <taxon>Rhabditophora</taxon>
        <taxon>Macrostomorpha</taxon>
        <taxon>Macrostomida</taxon>
        <taxon>Macrostomidae</taxon>
        <taxon>Macrostomum</taxon>
    </lineage>
</organism>
<dbReference type="Gene3D" id="3.90.215.10">
    <property type="entry name" value="Gamma Fibrinogen, chain A, domain 1"/>
    <property type="match status" value="1"/>
</dbReference>
<sequence length="403" mass="44605">MKLTAKHSELLQLLLWKLLTAVSFAYGCQPPTLKLTTFPGCPADPGSGWRSLQPVTKQQCAMLCAKQSCCAALSLDAASTADGIEQLGECRLFTAETALLGWNSSCGGQSGLASSDRLSSFRTEYLAARNVTLKRVHIPNNSVKIFAAFLQHQPAASSLIGCVAKCSELPACRGIVFNSSNCSLLTDYPLCRWFEQPPGSSELAVYEFYTVGTQQCFETVNLRVSDALSFDRLWAEYKTGFGTYHGNYFAGLEWLHARTSAQPINNRFRVDLLYWNDAYIYAYYLNVLILAESTNYTVSEFTFEPAGGLHQNLFGGNNIQFQTRDRGLSTCSYGQNCAQMFQPQWHTCCHASGPFGKYFNYPTALNVSAADRAKGIVWASNAPTNITDGHYYSFKQLEILMLT</sequence>
<dbReference type="PANTHER" id="PTHR19143">
    <property type="entry name" value="FIBRINOGEN/TENASCIN/ANGIOPOEITIN"/>
    <property type="match status" value="1"/>
</dbReference>
<dbReference type="PANTHER" id="PTHR19143:SF444">
    <property type="entry name" value="PROTEIN SCABROUS"/>
    <property type="match status" value="1"/>
</dbReference>
<dbReference type="EMBL" id="NIVC01002176">
    <property type="protein sequence ID" value="PAA60246.1"/>
    <property type="molecule type" value="Genomic_DNA"/>
</dbReference>
<feature type="chain" id="PRO_5013351907" description="Fibrinogen C-terminal domain-containing protein" evidence="1">
    <location>
        <begin position="26"/>
        <end position="403"/>
    </location>
</feature>
<dbReference type="SUPFAM" id="SSF56496">
    <property type="entry name" value="Fibrinogen C-terminal domain-like"/>
    <property type="match status" value="1"/>
</dbReference>
<keyword evidence="4" id="KW-1185">Reference proteome</keyword>
<keyword evidence="1" id="KW-0732">Signal</keyword>
<evidence type="ECO:0000256" key="1">
    <source>
        <dbReference type="SAM" id="SignalP"/>
    </source>
</evidence>
<feature type="signal peptide" evidence="1">
    <location>
        <begin position="1"/>
        <end position="25"/>
    </location>
</feature>
<dbReference type="STRING" id="282301.A0A267EFK7"/>
<accession>A0A267EFK7</accession>
<dbReference type="SMART" id="SM00186">
    <property type="entry name" value="FBG"/>
    <property type="match status" value="1"/>
</dbReference>
<dbReference type="PROSITE" id="PS51406">
    <property type="entry name" value="FIBRINOGEN_C_2"/>
    <property type="match status" value="1"/>
</dbReference>
<comment type="caution">
    <text evidence="3">The sequence shown here is derived from an EMBL/GenBank/DDBJ whole genome shotgun (WGS) entry which is preliminary data.</text>
</comment>
<proteinExistence type="predicted"/>
<dbReference type="InterPro" id="IPR014716">
    <property type="entry name" value="Fibrinogen_a/b/g_C_1"/>
</dbReference>
<dbReference type="OrthoDB" id="6072984at2759"/>
<gene>
    <name evidence="3" type="ORF">BOX15_Mlig001043g1</name>
</gene>
<evidence type="ECO:0000313" key="3">
    <source>
        <dbReference type="EMBL" id="PAA60246.1"/>
    </source>
</evidence>
<evidence type="ECO:0000259" key="2">
    <source>
        <dbReference type="PROSITE" id="PS51406"/>
    </source>
</evidence>
<evidence type="ECO:0000313" key="4">
    <source>
        <dbReference type="Proteomes" id="UP000215902"/>
    </source>
</evidence>
<dbReference type="PROSITE" id="PS51257">
    <property type="entry name" value="PROKAR_LIPOPROTEIN"/>
    <property type="match status" value="1"/>
</dbReference>
<dbReference type="InterPro" id="IPR002181">
    <property type="entry name" value="Fibrinogen_a/b/g_C_dom"/>
</dbReference>
<protein>
    <recommendedName>
        <fullName evidence="2">Fibrinogen C-terminal domain-containing protein</fullName>
    </recommendedName>
</protein>
<feature type="domain" description="Fibrinogen C-terminal" evidence="2">
    <location>
        <begin position="173"/>
        <end position="403"/>
    </location>
</feature>